<evidence type="ECO:0000313" key="1">
    <source>
        <dbReference type="EMBL" id="JAD16075.1"/>
    </source>
</evidence>
<dbReference type="EMBL" id="GBRH01281820">
    <property type="protein sequence ID" value="JAD16075.1"/>
    <property type="molecule type" value="Transcribed_RNA"/>
</dbReference>
<proteinExistence type="predicted"/>
<accession>A0A0A8XTT0</accession>
<organism evidence="1">
    <name type="scientific">Arundo donax</name>
    <name type="common">Giant reed</name>
    <name type="synonym">Donax arundinaceus</name>
    <dbReference type="NCBI Taxonomy" id="35708"/>
    <lineage>
        <taxon>Eukaryota</taxon>
        <taxon>Viridiplantae</taxon>
        <taxon>Streptophyta</taxon>
        <taxon>Embryophyta</taxon>
        <taxon>Tracheophyta</taxon>
        <taxon>Spermatophyta</taxon>
        <taxon>Magnoliopsida</taxon>
        <taxon>Liliopsida</taxon>
        <taxon>Poales</taxon>
        <taxon>Poaceae</taxon>
        <taxon>PACMAD clade</taxon>
        <taxon>Arundinoideae</taxon>
        <taxon>Arundineae</taxon>
        <taxon>Arundo</taxon>
    </lineage>
</organism>
<protein>
    <submittedName>
        <fullName evidence="1">Uncharacterized protein</fullName>
    </submittedName>
</protein>
<sequence>MGFRASAWTTELPPSTWPSQIPSSSFTFRGTVGFTGTGGKVICFPRRRMLAES</sequence>
<reference evidence="1" key="2">
    <citation type="journal article" date="2015" name="Data Brief">
        <title>Shoot transcriptome of the giant reed, Arundo donax.</title>
        <authorList>
            <person name="Barrero R.A."/>
            <person name="Guerrero F.D."/>
            <person name="Moolhuijzen P."/>
            <person name="Goolsby J.A."/>
            <person name="Tidwell J."/>
            <person name="Bellgard S.E."/>
            <person name="Bellgard M.I."/>
        </authorList>
    </citation>
    <scope>NUCLEOTIDE SEQUENCE</scope>
    <source>
        <tissue evidence="1">Shoot tissue taken approximately 20 cm above the soil surface</tissue>
    </source>
</reference>
<dbReference type="AlphaFoldDB" id="A0A0A8XTT0"/>
<reference evidence="1" key="1">
    <citation type="submission" date="2014-09" db="EMBL/GenBank/DDBJ databases">
        <authorList>
            <person name="Magalhaes I.L.F."/>
            <person name="Oliveira U."/>
            <person name="Santos F.R."/>
            <person name="Vidigal T.H.D.A."/>
            <person name="Brescovit A.D."/>
            <person name="Santos A.J."/>
        </authorList>
    </citation>
    <scope>NUCLEOTIDE SEQUENCE</scope>
    <source>
        <tissue evidence="1">Shoot tissue taken approximately 20 cm above the soil surface</tissue>
    </source>
</reference>
<name>A0A0A8XTT0_ARUDO</name>